<evidence type="ECO:0000256" key="1">
    <source>
        <dbReference type="ARBA" id="ARBA00035644"/>
    </source>
</evidence>
<dbReference type="EMBL" id="CP011110">
    <property type="protein sequence ID" value="AKA23539.1"/>
    <property type="molecule type" value="Genomic_DNA"/>
</dbReference>
<dbReference type="InterPro" id="IPR013113">
    <property type="entry name" value="SIP_FAD-bd"/>
</dbReference>
<evidence type="ECO:0000259" key="3">
    <source>
        <dbReference type="PROSITE" id="PS51384"/>
    </source>
</evidence>
<dbReference type="InterPro" id="IPR007037">
    <property type="entry name" value="SIP_rossman_dom"/>
</dbReference>
<accession>A0A0D5XXU8</accession>
<dbReference type="AlphaFoldDB" id="A0A0D5XXU8"/>
<evidence type="ECO:0000313" key="4">
    <source>
        <dbReference type="EMBL" id="AKA23539.1"/>
    </source>
</evidence>
<dbReference type="InterPro" id="IPR017927">
    <property type="entry name" value="FAD-bd_FR_type"/>
</dbReference>
<feature type="domain" description="FAD-binding FR-type" evidence="3">
    <location>
        <begin position="34"/>
        <end position="161"/>
    </location>
</feature>
<dbReference type="KEGG" id="pcz:PCL1606_20860"/>
<dbReference type="Pfam" id="PF08021">
    <property type="entry name" value="FAD_binding_9"/>
    <property type="match status" value="1"/>
</dbReference>
<evidence type="ECO:0000256" key="2">
    <source>
        <dbReference type="SAM" id="MobiDB-lite"/>
    </source>
</evidence>
<evidence type="ECO:0000313" key="5">
    <source>
        <dbReference type="Proteomes" id="UP000032748"/>
    </source>
</evidence>
<dbReference type="RefSeq" id="WP_045882089.1">
    <property type="nucleotide sequence ID" value="NZ_CP011110.1"/>
</dbReference>
<dbReference type="Gene3D" id="3.40.50.80">
    <property type="entry name" value="Nucleotide-binding domain of ferredoxin-NADP reductase (FNR) module"/>
    <property type="match status" value="1"/>
</dbReference>
<dbReference type="GO" id="GO:0016491">
    <property type="term" value="F:oxidoreductase activity"/>
    <property type="evidence" value="ECO:0007669"/>
    <property type="project" value="InterPro"/>
</dbReference>
<dbReference type="PANTHER" id="PTHR30157">
    <property type="entry name" value="FERRIC REDUCTASE, NADPH-DEPENDENT"/>
    <property type="match status" value="1"/>
</dbReference>
<feature type="region of interest" description="Disordered" evidence="2">
    <location>
        <begin position="251"/>
        <end position="278"/>
    </location>
</feature>
<dbReference type="Proteomes" id="UP000032748">
    <property type="component" value="Chromosome"/>
</dbReference>
<dbReference type="InterPro" id="IPR017938">
    <property type="entry name" value="Riboflavin_synthase-like_b-brl"/>
</dbReference>
<name>A0A0D5XXU8_9PSED</name>
<comment type="similarity">
    <text evidence="1">Belongs to the SIP oxidoreductase family.</text>
</comment>
<proteinExistence type="inferred from homology"/>
<dbReference type="SUPFAM" id="SSF63380">
    <property type="entry name" value="Riboflavin synthase domain-like"/>
    <property type="match status" value="1"/>
</dbReference>
<dbReference type="InterPro" id="IPR039261">
    <property type="entry name" value="FNR_nucleotide-bd"/>
</dbReference>
<dbReference type="PATRIC" id="fig|587753.10.peg.2087"/>
<organism evidence="4 5">
    <name type="scientific">Pseudomonas chlororaphis</name>
    <dbReference type="NCBI Taxonomy" id="587753"/>
    <lineage>
        <taxon>Bacteria</taxon>
        <taxon>Pseudomonadati</taxon>
        <taxon>Pseudomonadota</taxon>
        <taxon>Gammaproteobacteria</taxon>
        <taxon>Pseudomonadales</taxon>
        <taxon>Pseudomonadaceae</taxon>
        <taxon>Pseudomonas</taxon>
    </lineage>
</organism>
<sequence length="327" mass="36056">MSSAISLAALLANNPLAHGLRKLVGAGSQAPRAYRLINVELKQRIDLSPCLARLVFGGEDVAHVRTLAPDQRIKLLFPAADGCPPDLPREGDWHAARRKLPAAQQPPMRTYTIRALRAEPAELDVDFVLHGVSGPASRWATHAKVGDRLQMAVPNKAFSGDPGGYEWQPPAGIRKVLLIGDETALPAIAGILEDLMEYPVPPDVQAFIEVPHESDCLALRHNHQTRLSWLPRDVLGAAHGEALMHAARELAELPAPSRPPRRPKPREQADDLRPWDSATPSDNGFYAWIAGESGTVMKIRRHLIDERGLERRNLALMGYWRQGRSLE</sequence>
<feature type="compositionally biased region" description="Basic and acidic residues" evidence="2">
    <location>
        <begin position="265"/>
        <end position="274"/>
    </location>
</feature>
<reference evidence="4 5" key="1">
    <citation type="journal article" date="2015" name="Mol. Plant Microbe Interact.">
        <title>Comparative Genomic Analysis of Pseudomonas chlororaphis PCL1606 Reveals New Insight into Antifungal Compounds Involved in Biocontrol.</title>
        <authorList>
            <person name="Calderon C.E."/>
            <person name="Ramos C."/>
            <person name="de Vicente A."/>
            <person name="Cazorla F.M."/>
        </authorList>
    </citation>
    <scope>NUCLEOTIDE SEQUENCE [LARGE SCALE GENOMIC DNA]</scope>
    <source>
        <strain evidence="4 5">PCL1606</strain>
    </source>
</reference>
<protein>
    <submittedName>
        <fullName evidence="4">Siderophore interacting FAD binding protein</fullName>
    </submittedName>
</protein>
<dbReference type="Gene3D" id="2.40.30.10">
    <property type="entry name" value="Translation factors"/>
    <property type="match status" value="1"/>
</dbReference>
<dbReference type="CDD" id="cd06193">
    <property type="entry name" value="siderophore_interacting"/>
    <property type="match status" value="1"/>
</dbReference>
<gene>
    <name evidence="4" type="ORF">PCL1606_20860</name>
</gene>
<dbReference type="InterPro" id="IPR039374">
    <property type="entry name" value="SIP_fam"/>
</dbReference>
<dbReference type="OrthoDB" id="9814826at2"/>
<dbReference type="PANTHER" id="PTHR30157:SF0">
    <property type="entry name" value="NADPH-DEPENDENT FERRIC-CHELATE REDUCTASE"/>
    <property type="match status" value="1"/>
</dbReference>
<dbReference type="PROSITE" id="PS51384">
    <property type="entry name" value="FAD_FR"/>
    <property type="match status" value="1"/>
</dbReference>
<dbReference type="Pfam" id="PF04954">
    <property type="entry name" value="SIP"/>
    <property type="match status" value="1"/>
</dbReference>